<evidence type="ECO:0000256" key="1">
    <source>
        <dbReference type="SAM" id="MobiDB-lite"/>
    </source>
</evidence>
<dbReference type="InterPro" id="IPR058493">
    <property type="entry name" value="DUF8180"/>
</dbReference>
<dbReference type="STRING" id="316056.RPC_4495"/>
<proteinExistence type="predicted"/>
<feature type="compositionally biased region" description="Basic residues" evidence="1">
    <location>
        <begin position="80"/>
        <end position="89"/>
    </location>
</feature>
<dbReference type="KEGG" id="rpc:RPC_4495"/>
<protein>
    <recommendedName>
        <fullName evidence="2">DUF8180 domain-containing protein</fullName>
    </recommendedName>
</protein>
<dbReference type="RefSeq" id="WP_011474896.1">
    <property type="nucleotide sequence ID" value="NC_007925.1"/>
</dbReference>
<dbReference type="Pfam" id="PF26551">
    <property type="entry name" value="DUF8180"/>
    <property type="match status" value="1"/>
</dbReference>
<dbReference type="HOGENOM" id="CLU_2083051_0_0_5"/>
<dbReference type="EMBL" id="CP000301">
    <property type="protein sequence ID" value="ABD90018.1"/>
    <property type="molecule type" value="Genomic_DNA"/>
</dbReference>
<name>Q20XW8_RHOPB</name>
<dbReference type="AlphaFoldDB" id="Q20XW8"/>
<feature type="domain" description="DUF8180" evidence="2">
    <location>
        <begin position="11"/>
        <end position="66"/>
    </location>
</feature>
<dbReference type="OrthoDB" id="9941576at2"/>
<evidence type="ECO:0000259" key="2">
    <source>
        <dbReference type="Pfam" id="PF26551"/>
    </source>
</evidence>
<reference evidence="3" key="1">
    <citation type="submission" date="2006-03" db="EMBL/GenBank/DDBJ databases">
        <title>Complete sequence of Rhodopseudomonas palustris BisB18.</title>
        <authorList>
            <consortium name="US DOE Joint Genome Institute"/>
            <person name="Copeland A."/>
            <person name="Lucas S."/>
            <person name="Lapidus A."/>
            <person name="Barry K."/>
            <person name="Detter J.C."/>
            <person name="Glavina del Rio T."/>
            <person name="Hammon N."/>
            <person name="Israni S."/>
            <person name="Dalin E."/>
            <person name="Tice H."/>
            <person name="Pitluck S."/>
            <person name="Chain P."/>
            <person name="Malfatti S."/>
            <person name="Shin M."/>
            <person name="Vergez L."/>
            <person name="Schmutz J."/>
            <person name="Larimer F."/>
            <person name="Land M."/>
            <person name="Hauser L."/>
            <person name="Pelletier D.A."/>
            <person name="Kyrpides N."/>
            <person name="Anderson I."/>
            <person name="Oda Y."/>
            <person name="Harwood C.S."/>
            <person name="Richardson P."/>
        </authorList>
    </citation>
    <scope>NUCLEOTIDE SEQUENCE [LARGE SCALE GENOMIC DNA]</scope>
    <source>
        <strain evidence="3">BisB18</strain>
    </source>
</reference>
<accession>Q20XW8</accession>
<organism evidence="3">
    <name type="scientific">Rhodopseudomonas palustris (strain BisB18)</name>
    <dbReference type="NCBI Taxonomy" id="316056"/>
    <lineage>
        <taxon>Bacteria</taxon>
        <taxon>Pseudomonadati</taxon>
        <taxon>Pseudomonadota</taxon>
        <taxon>Alphaproteobacteria</taxon>
        <taxon>Hyphomicrobiales</taxon>
        <taxon>Nitrobacteraceae</taxon>
        <taxon>Rhodopseudomonas</taxon>
    </lineage>
</organism>
<evidence type="ECO:0000313" key="3">
    <source>
        <dbReference type="EMBL" id="ABD90018.1"/>
    </source>
</evidence>
<feature type="region of interest" description="Disordered" evidence="1">
    <location>
        <begin position="77"/>
        <end position="117"/>
    </location>
</feature>
<gene>
    <name evidence="3" type="ordered locus">RPC_4495</name>
</gene>
<dbReference type="eggNOG" id="ENOG502ZRXG">
    <property type="taxonomic scope" value="Bacteria"/>
</dbReference>
<sequence>MTPQDQAKARLRAYLAHFIDHAQDHVAEIEAQRGAIGASARLDQLLDQAVADVQLARRSLEAALEAIGGSPARDVFSQHAHSHQPHLHHSHESVVTPGGADVTEHHKANIGGPRPTA</sequence>